<name>A0A494WEG2_9SPHN</name>
<accession>A0A494WEG2</accession>
<organism evidence="1 2">
    <name type="scientific">Sphingobium amiense</name>
    <dbReference type="NCBI Taxonomy" id="135719"/>
    <lineage>
        <taxon>Bacteria</taxon>
        <taxon>Pseudomonadati</taxon>
        <taxon>Pseudomonadota</taxon>
        <taxon>Alphaproteobacteria</taxon>
        <taxon>Sphingomonadales</taxon>
        <taxon>Sphingomonadaceae</taxon>
        <taxon>Sphingobium</taxon>
    </lineage>
</organism>
<proteinExistence type="predicted"/>
<reference evidence="1 2" key="1">
    <citation type="submission" date="2018-05" db="EMBL/GenBank/DDBJ databases">
        <title>Complete Genome Sequence of the Nonylphenol-Degrading Bacterium Sphingobium amiense DSM 16289T.</title>
        <authorList>
            <person name="Ootsuka M."/>
            <person name="Nishizawa T."/>
            <person name="Ohta H."/>
        </authorList>
    </citation>
    <scope>NUCLEOTIDE SEQUENCE [LARGE SCALE GENOMIC DNA]</scope>
    <source>
        <strain evidence="1 2">DSM 16289</strain>
    </source>
</reference>
<gene>
    <name evidence="1" type="ORF">SAMIE_1023600</name>
</gene>
<dbReference type="KEGG" id="sami:SAMIE_1023600"/>
<sequence>MHVFTATVGTGEAALGVLVVQHSAGQSMEAMFETLYTDHSDARQQAACVVVRPDVRDRFVPDDLAEAVTGARRGSPFLDALRDALSTPDFAFARMPDMPIAVLHTSGETLHLSANINPAGPDTPFASRKLDEIAILSALRDRELACLVERSRALLPMIPGSFYRAPSQRLARAFLRVGNIQFSRHAIDAVCFWLLPYMHDCTAILVDTWSISSIAFDLAGLVGDSRGTAPLPVEMLSEYQDGSTERMAVAAEALDRLSAELDASTDGEAAANPAKVACILSATHSGSLIGVLNDLVEMSDFPLVLSYVAIFQMGADLGLASLSDISGMPEFQPLEQGEEGGRTIVEVDPRSYFPLTHNDVERVVRIRHSEAAKAFIETFPEAGLVSLHRDHRTDGPTRHNAIHIDTEMLARSAPFRARFAEQLRALEPRPSVVVTPLHAAARELGQLAASILSGDGAVEHYEHSTLALDEEGPDREPNLALRKAILGLGSDEALLVLDDAFITGTRMSAYQGRLRAMGCKARLHYHVAIARPADLARWRNAKSMLGWRSPEDAVLHARNTVDATYELCLPNWQERGCPWCAELLQYDDLVDRGITLPAFFAARRQRLVAAKDSGLIHDALLQDGFAPPLQLQQGSIFAPPDASQAAVFASVASACQTMRTVLEPDLPLLGPRRHPLSTVLKATDYLLDTYTDSIVRAAFLRAAAPDELVYAGRDAEEVRQGLISDIVENPAGHVCDLGHELILAAACGKGELSERTKVALRAHAGRREALDLLQQ</sequence>
<keyword evidence="2" id="KW-1185">Reference proteome</keyword>
<dbReference type="Proteomes" id="UP000279959">
    <property type="component" value="Chromosome"/>
</dbReference>
<dbReference type="EMBL" id="AP018664">
    <property type="protein sequence ID" value="BBD98859.1"/>
    <property type="molecule type" value="Genomic_DNA"/>
</dbReference>
<evidence type="ECO:0000313" key="2">
    <source>
        <dbReference type="Proteomes" id="UP000279959"/>
    </source>
</evidence>
<dbReference type="AlphaFoldDB" id="A0A494WEG2"/>
<protein>
    <submittedName>
        <fullName evidence="1">Uncharacterized protein</fullName>
    </submittedName>
</protein>
<evidence type="ECO:0000313" key="1">
    <source>
        <dbReference type="EMBL" id="BBD98859.1"/>
    </source>
</evidence>